<evidence type="ECO:0000256" key="4">
    <source>
        <dbReference type="ARBA" id="ARBA00022519"/>
    </source>
</evidence>
<evidence type="ECO:0000256" key="6">
    <source>
        <dbReference type="ARBA" id="ARBA00022840"/>
    </source>
</evidence>
<accession>A0A1I0E8H2</accession>
<dbReference type="Gene3D" id="3.40.50.300">
    <property type="entry name" value="P-loop containing nucleotide triphosphate hydrolases"/>
    <property type="match status" value="1"/>
</dbReference>
<organism evidence="12 13">
    <name type="scientific">Marinobacter segnicrescens</name>
    <dbReference type="NCBI Taxonomy" id="430453"/>
    <lineage>
        <taxon>Bacteria</taxon>
        <taxon>Pseudomonadati</taxon>
        <taxon>Pseudomonadota</taxon>
        <taxon>Gammaproteobacteria</taxon>
        <taxon>Pseudomonadales</taxon>
        <taxon>Marinobacteraceae</taxon>
        <taxon>Marinobacter</taxon>
    </lineage>
</organism>
<dbReference type="InterPro" id="IPR017871">
    <property type="entry name" value="ABC_transporter-like_CS"/>
</dbReference>
<dbReference type="PANTHER" id="PTHR43514">
    <property type="entry name" value="ABC TRANSPORTER I FAMILY MEMBER 10"/>
    <property type="match status" value="1"/>
</dbReference>
<dbReference type="InterPro" id="IPR003439">
    <property type="entry name" value="ABC_transporter-like_ATP-bd"/>
</dbReference>
<dbReference type="InterPro" id="IPR004606">
    <property type="entry name" value="Mop_domain"/>
</dbReference>
<evidence type="ECO:0000256" key="3">
    <source>
        <dbReference type="ARBA" id="ARBA00022505"/>
    </source>
</evidence>
<dbReference type="GO" id="GO:0005524">
    <property type="term" value="F:ATP binding"/>
    <property type="evidence" value="ECO:0007669"/>
    <property type="project" value="UniProtKB-KW"/>
</dbReference>
<evidence type="ECO:0000256" key="1">
    <source>
        <dbReference type="ARBA" id="ARBA00022448"/>
    </source>
</evidence>
<dbReference type="AlphaFoldDB" id="A0A1I0E8H2"/>
<reference evidence="13" key="1">
    <citation type="submission" date="2016-10" db="EMBL/GenBank/DDBJ databases">
        <authorList>
            <person name="Varghese N."/>
            <person name="Submissions S."/>
        </authorList>
    </citation>
    <scope>NUCLEOTIDE SEQUENCE [LARGE SCALE GENOMIC DNA]</scope>
    <source>
        <strain evidence="13">CGMCC 1.6489</strain>
    </source>
</reference>
<dbReference type="InterPro" id="IPR005116">
    <property type="entry name" value="Transp-assoc_OB_typ1"/>
</dbReference>
<dbReference type="SUPFAM" id="SSF50331">
    <property type="entry name" value="MOP-like"/>
    <property type="match status" value="1"/>
</dbReference>
<keyword evidence="7" id="KW-1278">Translocase</keyword>
<dbReference type="Pfam" id="PF00005">
    <property type="entry name" value="ABC_tran"/>
    <property type="match status" value="1"/>
</dbReference>
<dbReference type="PROSITE" id="PS50893">
    <property type="entry name" value="ABC_TRANSPORTER_2"/>
    <property type="match status" value="1"/>
</dbReference>
<keyword evidence="8" id="KW-0472">Membrane</keyword>
<keyword evidence="1" id="KW-0813">Transport</keyword>
<keyword evidence="13" id="KW-1185">Reference proteome</keyword>
<evidence type="ECO:0000256" key="7">
    <source>
        <dbReference type="ARBA" id="ARBA00022967"/>
    </source>
</evidence>
<dbReference type="Pfam" id="PF03459">
    <property type="entry name" value="TOBE"/>
    <property type="match status" value="1"/>
</dbReference>
<keyword evidence="6 12" id="KW-0067">ATP-binding</keyword>
<dbReference type="InterPro" id="IPR003593">
    <property type="entry name" value="AAA+_ATPase"/>
</dbReference>
<dbReference type="NCBIfam" id="TIGR02142">
    <property type="entry name" value="modC_ABC"/>
    <property type="match status" value="1"/>
</dbReference>
<evidence type="ECO:0000313" key="12">
    <source>
        <dbReference type="EMBL" id="SET41477.1"/>
    </source>
</evidence>
<dbReference type="InterPro" id="IPR008995">
    <property type="entry name" value="Mo/tungstate-bd_C_term_dom"/>
</dbReference>
<dbReference type="EMBL" id="FOHZ01000009">
    <property type="protein sequence ID" value="SET41477.1"/>
    <property type="molecule type" value="Genomic_DNA"/>
</dbReference>
<evidence type="ECO:0000259" key="10">
    <source>
        <dbReference type="PROSITE" id="PS50893"/>
    </source>
</evidence>
<dbReference type="GO" id="GO:0015098">
    <property type="term" value="F:molybdate ion transmembrane transporter activity"/>
    <property type="evidence" value="ECO:0007669"/>
    <property type="project" value="InterPro"/>
</dbReference>
<dbReference type="OrthoDB" id="9802264at2"/>
<evidence type="ECO:0000256" key="8">
    <source>
        <dbReference type="ARBA" id="ARBA00023136"/>
    </source>
</evidence>
<feature type="domain" description="ABC transporter" evidence="10">
    <location>
        <begin position="1"/>
        <end position="232"/>
    </location>
</feature>
<evidence type="ECO:0000256" key="9">
    <source>
        <dbReference type="PROSITE-ProRule" id="PRU01213"/>
    </source>
</evidence>
<dbReference type="InterPro" id="IPR027417">
    <property type="entry name" value="P-loop_NTPase"/>
</dbReference>
<dbReference type="PANTHER" id="PTHR43514:SF4">
    <property type="entry name" value="ABC TRANSPORTER I FAMILY MEMBER 10"/>
    <property type="match status" value="1"/>
</dbReference>
<dbReference type="InterPro" id="IPR050334">
    <property type="entry name" value="Molybdenum_import_ModC"/>
</dbReference>
<keyword evidence="5" id="KW-0547">Nucleotide-binding</keyword>
<dbReference type="GO" id="GO:0016020">
    <property type="term" value="C:membrane"/>
    <property type="evidence" value="ECO:0007669"/>
    <property type="project" value="InterPro"/>
</dbReference>
<gene>
    <name evidence="12" type="ORF">SAMN04487962_10954</name>
</gene>
<dbReference type="InterPro" id="IPR011868">
    <property type="entry name" value="ModC_ABC_ATP-bd"/>
</dbReference>
<evidence type="ECO:0000256" key="5">
    <source>
        <dbReference type="ARBA" id="ARBA00022741"/>
    </source>
</evidence>
<evidence type="ECO:0000259" key="11">
    <source>
        <dbReference type="PROSITE" id="PS51866"/>
    </source>
</evidence>
<keyword evidence="3 9" id="KW-0500">Molybdenum</keyword>
<feature type="domain" description="Mop" evidence="11">
    <location>
        <begin position="295"/>
        <end position="360"/>
    </location>
</feature>
<dbReference type="SUPFAM" id="SSF52540">
    <property type="entry name" value="P-loop containing nucleoside triphosphate hydrolases"/>
    <property type="match status" value="1"/>
</dbReference>
<protein>
    <submittedName>
        <fullName evidence="12">Molybdate transport system ATP-binding protein</fullName>
    </submittedName>
</protein>
<evidence type="ECO:0000313" key="13">
    <source>
        <dbReference type="Proteomes" id="UP000198762"/>
    </source>
</evidence>
<proteinExistence type="predicted"/>
<dbReference type="PROSITE" id="PS51866">
    <property type="entry name" value="MOP"/>
    <property type="match status" value="1"/>
</dbReference>
<dbReference type="RefSeq" id="WP_091851609.1">
    <property type="nucleotide sequence ID" value="NZ_FOHZ01000009.1"/>
</dbReference>
<dbReference type="Gene3D" id="2.40.50.100">
    <property type="match status" value="1"/>
</dbReference>
<dbReference type="SMART" id="SM00382">
    <property type="entry name" value="AAA"/>
    <property type="match status" value="1"/>
</dbReference>
<sequence length="360" mass="39666">MTLQVRARVQRGDFSLTINDTLPSNGITALFGRSGCGKTTLLRIIAGLEKLRDAEVSFNGEVWQAGRRRMPINRRRLGLVFQESSLLPHLSVEANLMYGYRRTTEGQRRLHPETVRPLLALDDLLQQPVHTLSGGQRQRVALGRALLTSPQLMLLDEPLSALDTTAKREILPFLSGLSTTTGVPMLLVTHSAREVEQLADQVAFMEQGRIERVEPLREALTRPESPLFSDEGPATVLQGDLRETGEGQWQFVTPGGNGRPSVVFQVSGQSSHHTSLHRLRILASDVSLALTQPQGISIRNMMPVRVERIEQSDEHRCTISCRLADGQLLLSRITLQSVVELGLAPGDSVVALVKSAALME</sequence>
<dbReference type="Proteomes" id="UP000198762">
    <property type="component" value="Unassembled WGS sequence"/>
</dbReference>
<dbReference type="GO" id="GO:0140359">
    <property type="term" value="F:ABC-type transporter activity"/>
    <property type="evidence" value="ECO:0007669"/>
    <property type="project" value="InterPro"/>
</dbReference>
<keyword evidence="4" id="KW-0997">Cell inner membrane</keyword>
<evidence type="ECO:0000256" key="2">
    <source>
        <dbReference type="ARBA" id="ARBA00022475"/>
    </source>
</evidence>
<name>A0A1I0E8H2_9GAMM</name>
<dbReference type="STRING" id="430453.SAMN04487962_10954"/>
<dbReference type="GO" id="GO:0016887">
    <property type="term" value="F:ATP hydrolysis activity"/>
    <property type="evidence" value="ECO:0007669"/>
    <property type="project" value="InterPro"/>
</dbReference>
<keyword evidence="2" id="KW-1003">Cell membrane</keyword>
<dbReference type="PROSITE" id="PS00211">
    <property type="entry name" value="ABC_TRANSPORTER_1"/>
    <property type="match status" value="1"/>
</dbReference>